<feature type="region of interest" description="Disordered" evidence="1">
    <location>
        <begin position="44"/>
        <end position="66"/>
    </location>
</feature>
<organism evidence="2">
    <name type="scientific">mine drainage metagenome</name>
    <dbReference type="NCBI Taxonomy" id="410659"/>
    <lineage>
        <taxon>unclassified sequences</taxon>
        <taxon>metagenomes</taxon>
        <taxon>ecological metagenomes</taxon>
    </lineage>
</organism>
<proteinExistence type="predicted"/>
<accession>A0A1J5QBC4</accession>
<name>A0A1J5QBC4_9ZZZZ</name>
<dbReference type="AlphaFoldDB" id="A0A1J5QBC4"/>
<reference evidence="2" key="1">
    <citation type="submission" date="2016-10" db="EMBL/GenBank/DDBJ databases">
        <title>Sequence of Gallionella enrichment culture.</title>
        <authorList>
            <person name="Poehlein A."/>
            <person name="Muehling M."/>
            <person name="Daniel R."/>
        </authorList>
    </citation>
    <scope>NUCLEOTIDE SEQUENCE</scope>
</reference>
<protein>
    <submittedName>
        <fullName evidence="2">Uncharacterized protein</fullName>
    </submittedName>
</protein>
<sequence>MSCPTAREIQRSPLAAPLASCEPSRFWSLERRWGSYKTRRPRSALIGLRRGPDAGSHSKRREPQPRRWAAALRDGHGVARHQCQAWRTAIAGRARCRGRAGIRFARAGLPSSHGANALHLRKRAFLRTLDGRAFWGLIWAKVAPDQAAVVVLGKLKGSRSVISALSARCGNSVRTWRSQANGSTPQARQVSMRL</sequence>
<evidence type="ECO:0000256" key="1">
    <source>
        <dbReference type="SAM" id="MobiDB-lite"/>
    </source>
</evidence>
<evidence type="ECO:0000313" key="2">
    <source>
        <dbReference type="EMBL" id="OIQ77212.1"/>
    </source>
</evidence>
<comment type="caution">
    <text evidence="2">The sequence shown here is derived from an EMBL/GenBank/DDBJ whole genome shotgun (WGS) entry which is preliminary data.</text>
</comment>
<dbReference type="EMBL" id="MLJW01001670">
    <property type="protein sequence ID" value="OIQ77212.1"/>
    <property type="molecule type" value="Genomic_DNA"/>
</dbReference>
<gene>
    <name evidence="2" type="ORF">GALL_410990</name>
</gene>